<proteinExistence type="inferred from homology"/>
<dbReference type="InterPro" id="IPR044298">
    <property type="entry name" value="MIG/MutY"/>
</dbReference>
<comment type="similarity">
    <text evidence="3">Belongs to the Nth/MutY family.</text>
</comment>
<evidence type="ECO:0000256" key="12">
    <source>
        <dbReference type="ARBA" id="ARBA00023295"/>
    </source>
</evidence>
<evidence type="ECO:0000259" key="13">
    <source>
        <dbReference type="SMART" id="SM00478"/>
    </source>
</evidence>
<dbReference type="InterPro" id="IPR011257">
    <property type="entry name" value="DNA_glycosylase"/>
</dbReference>
<evidence type="ECO:0000256" key="8">
    <source>
        <dbReference type="ARBA" id="ARBA00022801"/>
    </source>
</evidence>
<evidence type="ECO:0000256" key="5">
    <source>
        <dbReference type="ARBA" id="ARBA00022023"/>
    </source>
</evidence>
<dbReference type="InterPro" id="IPR003265">
    <property type="entry name" value="HhH-GPD_domain"/>
</dbReference>
<dbReference type="EMBL" id="JABFFQ010000006">
    <property type="protein sequence ID" value="MDV4343281.1"/>
    <property type="molecule type" value="Genomic_DNA"/>
</dbReference>
<dbReference type="Pfam" id="PF00633">
    <property type="entry name" value="HHH"/>
    <property type="match status" value="1"/>
</dbReference>
<evidence type="ECO:0000256" key="10">
    <source>
        <dbReference type="ARBA" id="ARBA00023014"/>
    </source>
</evidence>
<dbReference type="PANTHER" id="PTHR42944:SF1">
    <property type="entry name" value="ADENINE DNA GLYCOSYLASE"/>
    <property type="match status" value="1"/>
</dbReference>
<reference evidence="14 15" key="1">
    <citation type="submission" date="2020-05" db="EMBL/GenBank/DDBJ databases">
        <title>Isolation and characterization of methanoarchaea from a cold seep at offshore SW Taiwan.</title>
        <authorList>
            <person name="Chen Y.-W."/>
            <person name="Chen S.-C."/>
            <person name="Lai M.-C."/>
        </authorList>
    </citation>
    <scope>NUCLEOTIDE SEQUENCE [LARGE SCALE GENOMIC DNA]</scope>
    <source>
        <strain evidence="14 15">YWC-01</strain>
    </source>
</reference>
<dbReference type="Gene3D" id="1.10.340.30">
    <property type="entry name" value="Hypothetical protein, domain 2"/>
    <property type="match status" value="1"/>
</dbReference>
<gene>
    <name evidence="14" type="ORF">HL657_08910</name>
</gene>
<evidence type="ECO:0000256" key="6">
    <source>
        <dbReference type="ARBA" id="ARBA00022723"/>
    </source>
</evidence>
<evidence type="ECO:0000256" key="9">
    <source>
        <dbReference type="ARBA" id="ARBA00023004"/>
    </source>
</evidence>
<keyword evidence="15" id="KW-1185">Reference proteome</keyword>
<dbReference type="Pfam" id="PF00730">
    <property type="entry name" value="HhH-GPD"/>
    <property type="match status" value="1"/>
</dbReference>
<keyword evidence="9" id="KW-0408">Iron</keyword>
<keyword evidence="12" id="KW-0326">Glycosidase</keyword>
<dbReference type="RefSeq" id="WP_317296466.1">
    <property type="nucleotide sequence ID" value="NZ_JABFFQ010000006.1"/>
</dbReference>
<comment type="caution">
    <text evidence="14">The sequence shown here is derived from an EMBL/GenBank/DDBJ whole genome shotgun (WGS) entry which is preliminary data.</text>
</comment>
<protein>
    <recommendedName>
        <fullName evidence="5">Adenine DNA glycosylase</fullName>
        <ecNumber evidence="4">3.2.2.31</ecNumber>
    </recommendedName>
</protein>
<organism evidence="14 15">
    <name type="scientific">Methanoculleus nereidis</name>
    <dbReference type="NCBI Taxonomy" id="2735141"/>
    <lineage>
        <taxon>Archaea</taxon>
        <taxon>Methanobacteriati</taxon>
        <taxon>Methanobacteriota</taxon>
        <taxon>Stenosarchaea group</taxon>
        <taxon>Methanomicrobia</taxon>
        <taxon>Methanomicrobiales</taxon>
        <taxon>Methanomicrobiaceae</taxon>
        <taxon>Methanoculleus</taxon>
    </lineage>
</organism>
<name>A0ABU3Z378_9EURY</name>
<dbReference type="Proteomes" id="UP001273768">
    <property type="component" value="Unassembled WGS sequence"/>
</dbReference>
<keyword evidence="7" id="KW-0227">DNA damage</keyword>
<evidence type="ECO:0000256" key="1">
    <source>
        <dbReference type="ARBA" id="ARBA00000843"/>
    </source>
</evidence>
<keyword evidence="10" id="KW-0411">Iron-sulfur</keyword>
<keyword evidence="11" id="KW-0234">DNA repair</keyword>
<dbReference type="EC" id="3.2.2.31" evidence="4"/>
<evidence type="ECO:0000256" key="4">
    <source>
        <dbReference type="ARBA" id="ARBA00012045"/>
    </source>
</evidence>
<accession>A0ABU3Z378</accession>
<comment type="cofactor">
    <cofactor evidence="2">
        <name>[4Fe-4S] cluster</name>
        <dbReference type="ChEBI" id="CHEBI:49883"/>
    </cofactor>
</comment>
<dbReference type="InterPro" id="IPR000445">
    <property type="entry name" value="HhH_motif"/>
</dbReference>
<feature type="domain" description="HhH-GPD" evidence="13">
    <location>
        <begin position="65"/>
        <end position="213"/>
    </location>
</feature>
<dbReference type="CDD" id="cd00056">
    <property type="entry name" value="ENDO3c"/>
    <property type="match status" value="1"/>
</dbReference>
<comment type="catalytic activity">
    <reaction evidence="1">
        <text>Hydrolyzes free adenine bases from 7,8-dihydro-8-oxoguanine:adenine mismatched double-stranded DNA, leaving an apurinic site.</text>
        <dbReference type="EC" id="3.2.2.31"/>
    </reaction>
</comment>
<evidence type="ECO:0000256" key="11">
    <source>
        <dbReference type="ARBA" id="ARBA00023204"/>
    </source>
</evidence>
<dbReference type="PANTHER" id="PTHR42944">
    <property type="entry name" value="ADENINE DNA GLYCOSYLASE"/>
    <property type="match status" value="1"/>
</dbReference>
<dbReference type="SMART" id="SM00478">
    <property type="entry name" value="ENDO3c"/>
    <property type="match status" value="1"/>
</dbReference>
<dbReference type="InterPro" id="IPR023170">
    <property type="entry name" value="HhH_base_excis_C"/>
</dbReference>
<evidence type="ECO:0000256" key="7">
    <source>
        <dbReference type="ARBA" id="ARBA00022763"/>
    </source>
</evidence>
<evidence type="ECO:0000313" key="14">
    <source>
        <dbReference type="EMBL" id="MDV4343281.1"/>
    </source>
</evidence>
<keyword evidence="8" id="KW-0378">Hydrolase</keyword>
<dbReference type="Gene3D" id="1.10.1670.10">
    <property type="entry name" value="Helix-hairpin-Helix base-excision DNA repair enzymes (C-terminal)"/>
    <property type="match status" value="1"/>
</dbReference>
<evidence type="ECO:0000256" key="3">
    <source>
        <dbReference type="ARBA" id="ARBA00008343"/>
    </source>
</evidence>
<keyword evidence="6" id="KW-0479">Metal-binding</keyword>
<sequence>MIGSLDPEQNERERRLLDAIRAEGATPETIDLFRDLILSYFRAHGRDLPWRHTADPYRILVSEIMLQQTQVERVVVRYREFLDRFPDFASLARAPRSEVLLAWQGMGYNRRAIALQETARRVVEEYGGDLPADVEMLATFPGIGKATAAAIVAYAFNMPVVYVETNIRRIFIHFFFQDREGVRDDEILPLVEWALYRENPREWYSALMDYGTVLKKRTANPNRRSASYSRQSRFEGSDRQIRGRILALVLEEGTVMEKEVILRLCEEPGRVKRILGDLAREGFVAESEGAYTCK</sequence>
<evidence type="ECO:0000313" key="15">
    <source>
        <dbReference type="Proteomes" id="UP001273768"/>
    </source>
</evidence>
<evidence type="ECO:0000256" key="2">
    <source>
        <dbReference type="ARBA" id="ARBA00001966"/>
    </source>
</evidence>
<dbReference type="SUPFAM" id="SSF48150">
    <property type="entry name" value="DNA-glycosylase"/>
    <property type="match status" value="1"/>
</dbReference>